<dbReference type="InterPro" id="IPR016187">
    <property type="entry name" value="CTDL_fold"/>
</dbReference>
<evidence type="ECO:0008006" key="6">
    <source>
        <dbReference type="Google" id="ProtNLM"/>
    </source>
</evidence>
<keyword evidence="5" id="KW-1185">Reference proteome</keyword>
<dbReference type="Pfam" id="PF05729">
    <property type="entry name" value="NACHT"/>
    <property type="match status" value="1"/>
</dbReference>
<dbReference type="PANTHER" id="PTHR23150">
    <property type="entry name" value="SULFATASE MODIFYING FACTOR 1, 2"/>
    <property type="match status" value="1"/>
</dbReference>
<dbReference type="Pfam" id="PF03781">
    <property type="entry name" value="FGE-sulfatase"/>
    <property type="match status" value="1"/>
</dbReference>
<dbReference type="InterPro" id="IPR042095">
    <property type="entry name" value="SUMF_sf"/>
</dbReference>
<evidence type="ECO:0000259" key="3">
    <source>
        <dbReference type="Pfam" id="PF13676"/>
    </source>
</evidence>
<dbReference type="InterPro" id="IPR007111">
    <property type="entry name" value="NACHT_NTPase"/>
</dbReference>
<dbReference type="GO" id="GO:0120147">
    <property type="term" value="F:formylglycine-generating oxidase activity"/>
    <property type="evidence" value="ECO:0007669"/>
    <property type="project" value="TreeGrafter"/>
</dbReference>
<dbReference type="Proteomes" id="UP000094960">
    <property type="component" value="Chromosome"/>
</dbReference>
<dbReference type="SUPFAM" id="SSF52540">
    <property type="entry name" value="P-loop containing nucleoside triphosphate hydrolases"/>
    <property type="match status" value="1"/>
</dbReference>
<proteinExistence type="predicted"/>
<dbReference type="SUPFAM" id="SSF52200">
    <property type="entry name" value="Toll/Interleukin receptor TIR domain"/>
    <property type="match status" value="1"/>
</dbReference>
<reference evidence="5" key="1">
    <citation type="submission" date="2016-09" db="EMBL/GenBank/DDBJ databases">
        <title>Streptomyces puniciscabiei strain:TW1S1 Genome sequencing and assembly.</title>
        <authorList>
            <person name="Kim M.-K."/>
            <person name="Kim S.B."/>
        </authorList>
    </citation>
    <scope>NUCLEOTIDE SEQUENCE [LARGE SCALE GENOMIC DNA]</scope>
    <source>
        <strain evidence="5">TW1S1</strain>
    </source>
</reference>
<name>A0A1D7Y6P2_9ACTN</name>
<organism evidence="4 5">
    <name type="scientific">Streptomyces fodineus</name>
    <dbReference type="NCBI Taxonomy" id="1904616"/>
    <lineage>
        <taxon>Bacteria</taxon>
        <taxon>Bacillati</taxon>
        <taxon>Actinomycetota</taxon>
        <taxon>Actinomycetes</taxon>
        <taxon>Kitasatosporales</taxon>
        <taxon>Streptomycetaceae</taxon>
        <taxon>Streptomyces</taxon>
    </lineage>
</organism>
<dbReference type="SUPFAM" id="SSF56436">
    <property type="entry name" value="C-type lectin-like"/>
    <property type="match status" value="1"/>
</dbReference>
<evidence type="ECO:0000259" key="2">
    <source>
        <dbReference type="Pfam" id="PF05729"/>
    </source>
</evidence>
<dbReference type="Gene3D" id="3.90.1580.10">
    <property type="entry name" value="paralog of FGE (formylglycine-generating enzyme)"/>
    <property type="match status" value="1"/>
</dbReference>
<dbReference type="InterPro" id="IPR035897">
    <property type="entry name" value="Toll_tir_struct_dom_sf"/>
</dbReference>
<sequence>MFREKIFISYQRDSAALAQRIHDALEAAGFDAWVDTERIRHTDRWATSIDQALRSADRLVVLLTEKATESREVFNEWFFFYDHRKPIHVVRIDGCELHYQLVPFQRLEWTAQADESEWAARTSALVTALRGSFSWPHAASADDAVVTTPFAPPRTLLGAFAALEEAIRNPDRSVALTDQQLHDIRDHPSRSVREYMLSCYARWCTPRYQLDRRFVRLALVYDEGTDASDRWVTAPSSRRTDDLQTILAGSDSFAYVLLGAPGSGKTTLLRRLELDVAAEGMTHPSDPVVPFNISLAEYGLNAGEPPAPRRWLEDRWRARNPHLPELAHFLESGRLLLLLDGLNELAHLDASDLRRRVDAWRTFLYECVRDVPGNRAVFTCRTLDYGAMLSSKDVGVPHIRLEPMTRAQVLEYIALHLPEQADVVHDALNRDPRALSFYRTPYMLRLLVNQVRAVGTVPVGRVDAFAGMVRELLRREILSGNPRTADPELLTDREQRRLRDGVRDPLWLPDRGHLVPALTRLAYQMQETKRGEDKGSVVVDYDTAVDLLNGLARLAEASLRVGCDTGILDEDEEAIRFFHQLLQEFFAARQLAAAPDFSRLAIPDTATAVTPPLAEVLTQLAPGEPLPPLPTTGWEETAVMAAALAEDPDAYVRNVLAVNPALAGRCLAAPDVHVDTAVRTEVTHTLVARSTDQATDLRARIHYGRILGVLGDPRLTRIESAHGAALLPEFARIPAGNHRIGAEGTSYILERPVHEVQLPTFDLARRPVTNAEYAHFIAAGGYEDDRWWHSAHARRWRSGEGIQDLITAEWRKKRDNLRRRPTLAIDMLRTGAATLQQAVSMVKLTTMTDEAIQKALTDIYGTEAPSTPAYWYDSLLAHPSAPVVGVSVYEAEAYCAWLTAVTSTTIRLPTEYEWEAAASAGGRAFPYGDDFEALASNTFEFHARSTLPVGIFTEGRSPAGIDDLSGNVFEWTASAPEPYPYDRDARPSDAPSDARVCRGGSWRHRHNRARAAYRGRGQCFVRNDDLGFRLARG</sequence>
<feature type="domain" description="TIR" evidence="3">
    <location>
        <begin position="6"/>
        <end position="116"/>
    </location>
</feature>
<protein>
    <recommendedName>
        <fullName evidence="6">TIR domain-containing protein</fullName>
    </recommendedName>
</protein>
<gene>
    <name evidence="4" type="ORF">BFF78_08345</name>
</gene>
<dbReference type="InterPro" id="IPR000157">
    <property type="entry name" value="TIR_dom"/>
</dbReference>
<dbReference type="Gene3D" id="3.40.50.300">
    <property type="entry name" value="P-loop containing nucleotide triphosphate hydrolases"/>
    <property type="match status" value="1"/>
</dbReference>
<evidence type="ECO:0000259" key="1">
    <source>
        <dbReference type="Pfam" id="PF03781"/>
    </source>
</evidence>
<dbReference type="AlphaFoldDB" id="A0A1D7Y6P2"/>
<dbReference type="KEGG" id="spun:BFF78_08345"/>
<evidence type="ECO:0000313" key="4">
    <source>
        <dbReference type="EMBL" id="AOR31049.1"/>
    </source>
</evidence>
<dbReference type="InterPro" id="IPR005532">
    <property type="entry name" value="SUMF_dom"/>
</dbReference>
<dbReference type="InterPro" id="IPR027417">
    <property type="entry name" value="P-loop_NTPase"/>
</dbReference>
<dbReference type="InterPro" id="IPR051043">
    <property type="entry name" value="Sulfatase_Mod_Factor_Kinase"/>
</dbReference>
<feature type="domain" description="Sulfatase-modifying factor enzyme-like" evidence="1">
    <location>
        <begin position="728"/>
        <end position="1032"/>
    </location>
</feature>
<dbReference type="Gene3D" id="3.40.50.10140">
    <property type="entry name" value="Toll/interleukin-1 receptor homology (TIR) domain"/>
    <property type="match status" value="1"/>
</dbReference>
<dbReference type="EMBL" id="CP017248">
    <property type="protein sequence ID" value="AOR31049.1"/>
    <property type="molecule type" value="Genomic_DNA"/>
</dbReference>
<evidence type="ECO:0000313" key="5">
    <source>
        <dbReference type="Proteomes" id="UP000094960"/>
    </source>
</evidence>
<feature type="domain" description="NACHT" evidence="2">
    <location>
        <begin position="256"/>
        <end position="416"/>
    </location>
</feature>
<dbReference type="GO" id="GO:0007165">
    <property type="term" value="P:signal transduction"/>
    <property type="evidence" value="ECO:0007669"/>
    <property type="project" value="InterPro"/>
</dbReference>
<dbReference type="RefSeq" id="WP_069777697.1">
    <property type="nucleotide sequence ID" value="NZ_CP017248.1"/>
</dbReference>
<dbReference type="PANTHER" id="PTHR23150:SF19">
    <property type="entry name" value="FORMYLGLYCINE-GENERATING ENZYME"/>
    <property type="match status" value="1"/>
</dbReference>
<dbReference type="Pfam" id="PF13676">
    <property type="entry name" value="TIR_2"/>
    <property type="match status" value="1"/>
</dbReference>
<accession>A0A1D7Y6P2</accession>